<proteinExistence type="predicted"/>
<name>A0A0G0Y637_9BACT</name>
<evidence type="ECO:0000313" key="3">
    <source>
        <dbReference type="Proteomes" id="UP000034160"/>
    </source>
</evidence>
<dbReference type="AlphaFoldDB" id="A0A0G0Y637"/>
<organism evidence="2 3">
    <name type="scientific">Candidatus Amesbacteria bacterium GW2011_GWA2_42_12</name>
    <dbReference type="NCBI Taxonomy" id="1618356"/>
    <lineage>
        <taxon>Bacteria</taxon>
        <taxon>Candidatus Amesiibacteriota</taxon>
    </lineage>
</organism>
<evidence type="ECO:0000256" key="1">
    <source>
        <dbReference type="SAM" id="Phobius"/>
    </source>
</evidence>
<comment type="caution">
    <text evidence="2">The sequence shown here is derived from an EMBL/GenBank/DDBJ whole genome shotgun (WGS) entry which is preliminary data.</text>
</comment>
<sequence>MDSQPQPITPPETPKTNILVWLVGGVIILGVGIGIGLFFGKQLYSQNTAQINSYDQCVTAKGSSIQESYPGTCVTTDGRSFVQPLTDEEKNKLLTDPAAITNWRTYTNSTFGFSLQYPPAWKITTDLKPEGAQFINEKPVVLIHDDQLRSDPDVGPNSTYPSHYVGISTLASSKTLQEFLNSVVLVFSPEVQKDTREFMNQKALTINRTPAVSFVEPGMGGRGRLIAVSNGRHIVLFSFPYQLGYEKDDNFTQDKYYTQILSTFKFVDRLSSVSKWQGYDYLENEVYTT</sequence>
<dbReference type="Proteomes" id="UP000034160">
    <property type="component" value="Unassembled WGS sequence"/>
</dbReference>
<feature type="transmembrane region" description="Helical" evidence="1">
    <location>
        <begin position="18"/>
        <end position="39"/>
    </location>
</feature>
<protein>
    <submittedName>
        <fullName evidence="2">Uncharacterized protein</fullName>
    </submittedName>
</protein>
<keyword evidence="1" id="KW-0472">Membrane</keyword>
<gene>
    <name evidence="2" type="ORF">UU93_C0009G0023</name>
</gene>
<keyword evidence="1" id="KW-1133">Transmembrane helix</keyword>
<dbReference type="STRING" id="1618356.UU93_C0009G0023"/>
<feature type="non-terminal residue" evidence="2">
    <location>
        <position position="289"/>
    </location>
</feature>
<keyword evidence="1" id="KW-0812">Transmembrane</keyword>
<accession>A0A0G0Y637</accession>
<dbReference type="EMBL" id="LCCN01000009">
    <property type="protein sequence ID" value="KKS32185.1"/>
    <property type="molecule type" value="Genomic_DNA"/>
</dbReference>
<reference evidence="2 3" key="1">
    <citation type="journal article" date="2015" name="Nature">
        <title>rRNA introns, odd ribosomes, and small enigmatic genomes across a large radiation of phyla.</title>
        <authorList>
            <person name="Brown C.T."/>
            <person name="Hug L.A."/>
            <person name="Thomas B.C."/>
            <person name="Sharon I."/>
            <person name="Castelle C.J."/>
            <person name="Singh A."/>
            <person name="Wilkins M.J."/>
            <person name="Williams K.H."/>
            <person name="Banfield J.F."/>
        </authorList>
    </citation>
    <scope>NUCLEOTIDE SEQUENCE [LARGE SCALE GENOMIC DNA]</scope>
</reference>
<evidence type="ECO:0000313" key="2">
    <source>
        <dbReference type="EMBL" id="KKS32185.1"/>
    </source>
</evidence>